<evidence type="ECO:0000256" key="4">
    <source>
        <dbReference type="SAM" id="SignalP"/>
    </source>
</evidence>
<accession>A0ABV1CZF5</accession>
<name>A0ABV1CZF5_9FIRM</name>
<dbReference type="EMBL" id="JBBMFM010000002">
    <property type="protein sequence ID" value="MEQ2423519.1"/>
    <property type="molecule type" value="Genomic_DNA"/>
</dbReference>
<keyword evidence="3 4" id="KW-0732">Signal</keyword>
<dbReference type="CDD" id="cd06309">
    <property type="entry name" value="PBP1_galactofuranose_YtfQ-like"/>
    <property type="match status" value="1"/>
</dbReference>
<comment type="subcellular location">
    <subcellularLocation>
        <location evidence="1">Cell envelope</location>
    </subcellularLocation>
</comment>
<dbReference type="RefSeq" id="WP_227796228.1">
    <property type="nucleotide sequence ID" value="NZ_JAJFEB010000009.1"/>
</dbReference>
<comment type="caution">
    <text evidence="6">The sequence shown here is derived from an EMBL/GenBank/DDBJ whole genome shotgun (WGS) entry which is preliminary data.</text>
</comment>
<dbReference type="PROSITE" id="PS51257">
    <property type="entry name" value="PROKAR_LIPOPROTEIN"/>
    <property type="match status" value="1"/>
</dbReference>
<sequence>MKKRLVSVLLAGAMMISMCACGSGAGTDSQAAGTTGGNAAGTEAVEAAGSAAAGKGLEGMTIGFSQCDNSSNWKIVETESIQEKAKELGVNLIYTDASGNIAKQASDIEDMVSQGVEYIIVAPQEEDGLQSALKSAMDAGIGVILIDRSINGEAGNAYTTKVMSDFVWEAEQVAQRVIEVTGGEGNVVIIQGTQGATSTTERQKGFMDAIADTDLKVISDQVANYSMPKAQEVMENVLQAQGNDIDIVYCHGADMAMGAIAAIKAAGFEPGKDMQVVCVDASKDAMEALIAGELLCTCSCSPYFGEVTFDLIGKMAAGETVEASYINEDTLYDVNNADVSLGY</sequence>
<dbReference type="InterPro" id="IPR025997">
    <property type="entry name" value="SBP_2_dom"/>
</dbReference>
<gene>
    <name evidence="6" type="ORF">WMQ36_00905</name>
</gene>
<evidence type="ECO:0000256" key="3">
    <source>
        <dbReference type="ARBA" id="ARBA00022729"/>
    </source>
</evidence>
<evidence type="ECO:0000256" key="2">
    <source>
        <dbReference type="ARBA" id="ARBA00007639"/>
    </source>
</evidence>
<evidence type="ECO:0000259" key="5">
    <source>
        <dbReference type="Pfam" id="PF13407"/>
    </source>
</evidence>
<dbReference type="PANTHER" id="PTHR46847">
    <property type="entry name" value="D-ALLOSE-BINDING PERIPLASMIC PROTEIN-RELATED"/>
    <property type="match status" value="1"/>
</dbReference>
<comment type="similarity">
    <text evidence="2">Belongs to the bacterial solute-binding protein 2 family.</text>
</comment>
<proteinExistence type="inferred from homology"/>
<dbReference type="SUPFAM" id="SSF53822">
    <property type="entry name" value="Periplasmic binding protein-like I"/>
    <property type="match status" value="1"/>
</dbReference>
<dbReference type="Proteomes" id="UP001454086">
    <property type="component" value="Unassembled WGS sequence"/>
</dbReference>
<dbReference type="Gene3D" id="3.40.50.2300">
    <property type="match status" value="2"/>
</dbReference>
<protein>
    <submittedName>
        <fullName evidence="6">ABC transporter substrate-binding protein</fullName>
    </submittedName>
</protein>
<dbReference type="Pfam" id="PF13407">
    <property type="entry name" value="Peripla_BP_4"/>
    <property type="match status" value="1"/>
</dbReference>
<organism evidence="6 7">
    <name type="scientific">Enterocloster hominis</name>
    <name type="common">ex Hitch et al. 2024</name>
    <dbReference type="NCBI Taxonomy" id="1917870"/>
    <lineage>
        <taxon>Bacteria</taxon>
        <taxon>Bacillati</taxon>
        <taxon>Bacillota</taxon>
        <taxon>Clostridia</taxon>
        <taxon>Lachnospirales</taxon>
        <taxon>Lachnospiraceae</taxon>
        <taxon>Enterocloster</taxon>
    </lineage>
</organism>
<keyword evidence="7" id="KW-1185">Reference proteome</keyword>
<dbReference type="InterPro" id="IPR028082">
    <property type="entry name" value="Peripla_BP_I"/>
</dbReference>
<dbReference type="PANTHER" id="PTHR46847:SF3">
    <property type="entry name" value="GALACTOFURANOSE-BINDING PROTEIN YTFQ"/>
    <property type="match status" value="1"/>
</dbReference>
<feature type="chain" id="PRO_5045963961" evidence="4">
    <location>
        <begin position="23"/>
        <end position="343"/>
    </location>
</feature>
<reference evidence="6 7" key="1">
    <citation type="submission" date="2024-03" db="EMBL/GenBank/DDBJ databases">
        <title>Human intestinal bacterial collection.</title>
        <authorList>
            <person name="Pauvert C."/>
            <person name="Hitch T.C.A."/>
            <person name="Clavel T."/>
        </authorList>
    </citation>
    <scope>NUCLEOTIDE SEQUENCE [LARGE SCALE GENOMIC DNA]</scope>
    <source>
        <strain evidence="6 7">CLA-SR-H021</strain>
    </source>
</reference>
<evidence type="ECO:0000313" key="7">
    <source>
        <dbReference type="Proteomes" id="UP001454086"/>
    </source>
</evidence>
<evidence type="ECO:0000313" key="6">
    <source>
        <dbReference type="EMBL" id="MEQ2423519.1"/>
    </source>
</evidence>
<evidence type="ECO:0000256" key="1">
    <source>
        <dbReference type="ARBA" id="ARBA00004196"/>
    </source>
</evidence>
<feature type="domain" description="Periplasmic binding protein" evidence="5">
    <location>
        <begin position="62"/>
        <end position="319"/>
    </location>
</feature>
<feature type="signal peptide" evidence="4">
    <location>
        <begin position="1"/>
        <end position="22"/>
    </location>
</feature>